<organism evidence="2 3">
    <name type="scientific">Nocardioides dubius</name>
    <dbReference type="NCBI Taxonomy" id="317019"/>
    <lineage>
        <taxon>Bacteria</taxon>
        <taxon>Bacillati</taxon>
        <taxon>Actinomycetota</taxon>
        <taxon>Actinomycetes</taxon>
        <taxon>Propionibacteriales</taxon>
        <taxon>Nocardioidaceae</taxon>
        <taxon>Nocardioides</taxon>
    </lineage>
</organism>
<keyword evidence="3" id="KW-1185">Reference proteome</keyword>
<feature type="region of interest" description="Disordered" evidence="1">
    <location>
        <begin position="1"/>
        <end position="26"/>
    </location>
</feature>
<evidence type="ECO:0000313" key="2">
    <source>
        <dbReference type="EMBL" id="GAA1110639.1"/>
    </source>
</evidence>
<gene>
    <name evidence="2" type="ORF">GCM10009668_34210</name>
</gene>
<comment type="caution">
    <text evidence="2">The sequence shown here is derived from an EMBL/GenBank/DDBJ whole genome shotgun (WGS) entry which is preliminary data.</text>
</comment>
<protein>
    <submittedName>
        <fullName evidence="2">Uncharacterized protein</fullName>
    </submittedName>
</protein>
<sequence>MATLSIASGCSSDAGSDAGAADAATSEGRAPVIIEASERYLSHTFEDWLRQADAVVLAEVVSERRREPVADATSPKRYPVGRTIAVEVVEVYWQREGHATPDQFEMNAWGWMALETGEERPSVGERSARLEVGHRYLIALDDAGAEAKEALWTILGSGAGLPADSVIGVGEHEAQIIREPGPRNTDSNQVADAVAGLDADAAGALIAQRLNALSQATQGRD</sequence>
<dbReference type="EMBL" id="BAAALG010000013">
    <property type="protein sequence ID" value="GAA1110639.1"/>
    <property type="molecule type" value="Genomic_DNA"/>
</dbReference>
<name>A0ABN1U0Z3_9ACTN</name>
<evidence type="ECO:0000256" key="1">
    <source>
        <dbReference type="SAM" id="MobiDB-lite"/>
    </source>
</evidence>
<dbReference type="Proteomes" id="UP001501581">
    <property type="component" value="Unassembled WGS sequence"/>
</dbReference>
<reference evidence="2 3" key="1">
    <citation type="journal article" date="2019" name="Int. J. Syst. Evol. Microbiol.">
        <title>The Global Catalogue of Microorganisms (GCM) 10K type strain sequencing project: providing services to taxonomists for standard genome sequencing and annotation.</title>
        <authorList>
            <consortium name="The Broad Institute Genomics Platform"/>
            <consortium name="The Broad Institute Genome Sequencing Center for Infectious Disease"/>
            <person name="Wu L."/>
            <person name="Ma J."/>
        </authorList>
    </citation>
    <scope>NUCLEOTIDE SEQUENCE [LARGE SCALE GENOMIC DNA]</scope>
    <source>
        <strain evidence="2 3">JCM 13008</strain>
    </source>
</reference>
<proteinExistence type="predicted"/>
<feature type="compositionally biased region" description="Low complexity" evidence="1">
    <location>
        <begin position="7"/>
        <end position="24"/>
    </location>
</feature>
<accession>A0ABN1U0Z3</accession>
<evidence type="ECO:0000313" key="3">
    <source>
        <dbReference type="Proteomes" id="UP001501581"/>
    </source>
</evidence>